<feature type="region of interest" description="Disordered" evidence="2">
    <location>
        <begin position="1261"/>
        <end position="1284"/>
    </location>
</feature>
<evidence type="ECO:0000313" key="5">
    <source>
        <dbReference type="Proteomes" id="UP000054324"/>
    </source>
</evidence>
<feature type="compositionally biased region" description="Polar residues" evidence="2">
    <location>
        <begin position="1060"/>
        <end position="1070"/>
    </location>
</feature>
<feature type="domain" description="FHF complex subunit HOOK-interacting protein C-terminal" evidence="3">
    <location>
        <begin position="1290"/>
        <end position="1382"/>
    </location>
</feature>
<gene>
    <name evidence="4" type="ORF">T265_09156</name>
</gene>
<feature type="region of interest" description="Disordered" evidence="2">
    <location>
        <begin position="1548"/>
        <end position="1578"/>
    </location>
</feature>
<dbReference type="GeneID" id="20323335"/>
<evidence type="ECO:0000256" key="2">
    <source>
        <dbReference type="SAM" id="MobiDB-lite"/>
    </source>
</evidence>
<dbReference type="Pfam" id="PF19314">
    <property type="entry name" value="DUF5917"/>
    <property type="match status" value="1"/>
</dbReference>
<keyword evidence="5" id="KW-1185">Reference proteome</keyword>
<dbReference type="InterPro" id="IPR045668">
    <property type="entry name" value="FHIP_KELAA_motif"/>
</dbReference>
<proteinExistence type="inferred from homology"/>
<comment type="similarity">
    <text evidence="1">Belongs to the FHIP family.</text>
</comment>
<dbReference type="PANTHER" id="PTHR21705">
    <property type="entry name" value="RAI16 PROTEIN-RELATED"/>
    <property type="match status" value="1"/>
</dbReference>
<dbReference type="KEGG" id="ovi:T265_09156"/>
<dbReference type="Pfam" id="PF19311">
    <property type="entry name" value="KELAA"/>
    <property type="match status" value="1"/>
</dbReference>
<dbReference type="InterPro" id="IPR045669">
    <property type="entry name" value="FHIP_C"/>
</dbReference>
<dbReference type="CTD" id="20323335"/>
<dbReference type="OrthoDB" id="6287422at2759"/>
<sequence length="1618" mass="178684">MDSMKSAFNTDASLPYNLDLFKCLIVKKISQGAIRHDRQTLINFPRLRLLHRHCQTNRAEANINGYLVKQGSFFPLIPTPNPEDRRPTWYEMLCECRVDTPQCSSMVRRGTRTIILRCLPGIIIRTLTHRRESQTSGTQAGFRSNRSCLHYIFTLELSHSFRRPSMIVVFVFAAAFDLIRPAMPPRGSTTDGLAKLRQEKSRCRGRLRVADVLPLMCPISGSPSMETAMTGASEYAGIAFHTSLPSHCLICLGSFPLFTKAAMSSTTDFAGNGFYTSLPSHCSTASGSFYSSLGCAKGTLRGIRSAGIRSTWSSQRTLCNVINSSIEDPRAMLSAYSIFVSECPGCILAPQALKSGSECFILISLTKLRRNGEKGQPCVTPLDLHFIVSHTLPIECLMHAISLDARDSSNSFENHLEQCEEILLNNEPSERVLETVTYHTKAIVSLVTQELPPPSIAPGLGATELHHKRVGQYLSAIVENRLFDKLLIWVEGKPCPGTEKAVRIRDIQRTHLLTLFEDLMTQSLQHVLYESSILRPLLQFIFKLSSQLKPAYEQSYGRTLYELCVLLCRDSSLLTVCRKLSDELFEQPHLVFTLLVPLIHRADSVGDHAKDAFLLALSLSKIDESLSSYLAFESDFCPVLAAGLGALYSSLPKKLIPRHSFRSHDAESPGGPVVLSTSAFLNPHTSTPCIVELPVGGAAWHQLSDIECNQSTDLRRFLHTLDFCNLVMKISHPSVREQLLHFINSGFLIPVLGSALHQSALDEVVAATAYLELFLRRLTDPLLLKLFLRFIVTSNHDSYPILTSLINRLNANAALGMVTLSLFRTILSFHCEDVMYELIFKHLGPLYHLQPPQSHQVSVKENFHVKSSRLLSPSRQDSVTRAYHPPLSELALNLVRSGDNFLALATTAAPDLRHGAKMSEACSRSSLRNGESVQTTTARVQSPSSDGVPTQPQVSDDRNASGSSSNSQEADWVLVNNAYATFEAPETPFLYPYLRSAFSRIRRRVGACQAWSSKYFPLILSNGTTDTFLSDKDLEEFEIRNQQELQTTPTKLASQPFKPSASSNGSSIENHVTDDFRSSPLLSRSHVRASSLYQLNYICDLSDDDSAVDYGKPAVSALSTDPSNSRGDIPETLSANLVETLDSKPLNDFPVSDDEVCTCLPNPSLEGLSFEDSNDDDDADSPLQIDELNSFLTALDHVSLPWNCSLHFSHLPSCSTLPPIDPEFLQELDIPGEAINPVLSPKPRDSLLSSEHQTLCSGVCTQAQSPTSSSTHTSNSSHPARNKSPIAGGIGPFLSILLNRLSNLHTNCFFTNLLLTDLIAALAAYPCPLLYNYLLNSVGLALKSNANSVSKVLHTVRSQLVVTSASVENWHSLVYRARVYLSCGRPYATDTVIDPDFYSTEHLNQQNGSSASPSTSHSGSSRRSASIDRPSLRPLNETRTVWLPSPGNITTGDNVNLPTSSSRFSSAIDPLVLTVRPWTNSNFIMPLFPVDQYPAKRSRSDKRPGRTSLPSFSTHRLTSFWGSTSGLPLGHVAFKQLWPRSAQKLTTSSPILKSKRSQPVRRSADSDSNEDDPPEPEISTRVRNLVFGAVIFDEFCYELAALCYLHSMHADVFSPVES</sequence>
<evidence type="ECO:0000313" key="4">
    <source>
        <dbReference type="EMBL" id="KER22819.1"/>
    </source>
</evidence>
<feature type="region of interest" description="Disordered" evidence="2">
    <location>
        <begin position="1403"/>
        <end position="1430"/>
    </location>
</feature>
<dbReference type="Proteomes" id="UP000054324">
    <property type="component" value="Unassembled WGS sequence"/>
</dbReference>
<organism evidence="4 5">
    <name type="scientific">Opisthorchis viverrini</name>
    <name type="common">Southeast Asian liver fluke</name>
    <dbReference type="NCBI Taxonomy" id="6198"/>
    <lineage>
        <taxon>Eukaryota</taxon>
        <taxon>Metazoa</taxon>
        <taxon>Spiralia</taxon>
        <taxon>Lophotrochozoa</taxon>
        <taxon>Platyhelminthes</taxon>
        <taxon>Trematoda</taxon>
        <taxon>Digenea</taxon>
        <taxon>Opisthorchiida</taxon>
        <taxon>Opisthorchiata</taxon>
        <taxon>Opisthorchiidae</taxon>
        <taxon>Opisthorchis</taxon>
    </lineage>
</organism>
<feature type="compositionally biased region" description="Polar residues" evidence="2">
    <location>
        <begin position="1044"/>
        <end position="1053"/>
    </location>
</feature>
<dbReference type="RefSeq" id="XP_009173426.1">
    <property type="nucleotide sequence ID" value="XM_009175162.1"/>
</dbReference>
<reference evidence="4 5" key="1">
    <citation type="submission" date="2013-11" db="EMBL/GenBank/DDBJ databases">
        <title>Opisthorchis viverrini - life in the bile duct.</title>
        <authorList>
            <person name="Young N.D."/>
            <person name="Nagarajan N."/>
            <person name="Lin S.J."/>
            <person name="Korhonen P.K."/>
            <person name="Jex A.R."/>
            <person name="Hall R.S."/>
            <person name="Safavi-Hemami H."/>
            <person name="Kaewkong W."/>
            <person name="Bertrand D."/>
            <person name="Gao S."/>
            <person name="Seet Q."/>
            <person name="Wongkham S."/>
            <person name="Teh B.T."/>
            <person name="Wongkham C."/>
            <person name="Intapan P.M."/>
            <person name="Maleewong W."/>
            <person name="Yang X."/>
            <person name="Hu M."/>
            <person name="Wang Z."/>
            <person name="Hofmann A."/>
            <person name="Sternberg P.W."/>
            <person name="Tan P."/>
            <person name="Wang J."/>
            <person name="Gasser R.B."/>
        </authorList>
    </citation>
    <scope>NUCLEOTIDE SEQUENCE [LARGE SCALE GENOMIC DNA]</scope>
</reference>
<dbReference type="PANTHER" id="PTHR21705:SF11">
    <property type="entry name" value="FHIP FAMILY PROTEIN CG3558"/>
    <property type="match status" value="1"/>
</dbReference>
<name>A0A075A5V3_OPIVI</name>
<feature type="compositionally biased region" description="Low complexity" evidence="2">
    <location>
        <begin position="1408"/>
        <end position="1424"/>
    </location>
</feature>
<protein>
    <recommendedName>
        <fullName evidence="3">FHF complex subunit HOOK-interacting protein C-terminal domain-containing protein</fullName>
    </recommendedName>
</protein>
<feature type="region of interest" description="Disordered" evidence="2">
    <location>
        <begin position="1436"/>
        <end position="1455"/>
    </location>
</feature>
<dbReference type="Pfam" id="PF10257">
    <property type="entry name" value="RAI16-like"/>
    <property type="match status" value="1"/>
</dbReference>
<dbReference type="STRING" id="6198.A0A075A5V3"/>
<feature type="compositionally biased region" description="Low complexity" evidence="2">
    <location>
        <begin position="1261"/>
        <end position="1279"/>
    </location>
</feature>
<feature type="compositionally biased region" description="Polar residues" evidence="2">
    <location>
        <begin position="922"/>
        <end position="967"/>
    </location>
</feature>
<dbReference type="EMBL" id="KL596878">
    <property type="protein sequence ID" value="KER22819.1"/>
    <property type="molecule type" value="Genomic_DNA"/>
</dbReference>
<dbReference type="InterPro" id="IPR019384">
    <property type="entry name" value="FHIP"/>
</dbReference>
<accession>A0A075A5V3</accession>
<feature type="region of interest" description="Disordered" evidence="2">
    <location>
        <begin position="1044"/>
        <end position="1070"/>
    </location>
</feature>
<evidence type="ECO:0000256" key="1">
    <source>
        <dbReference type="ARBA" id="ARBA00024336"/>
    </source>
</evidence>
<feature type="region of interest" description="Disordered" evidence="2">
    <location>
        <begin position="920"/>
        <end position="967"/>
    </location>
</feature>
<evidence type="ECO:0000259" key="3">
    <source>
        <dbReference type="Pfam" id="PF19314"/>
    </source>
</evidence>